<evidence type="ECO:0000313" key="3">
    <source>
        <dbReference type="Proteomes" id="UP000499080"/>
    </source>
</evidence>
<name>A0A4Y2FDN6_ARAVE</name>
<dbReference type="AlphaFoldDB" id="A0A4Y2FDN6"/>
<evidence type="ECO:0000256" key="1">
    <source>
        <dbReference type="SAM" id="MobiDB-lite"/>
    </source>
</evidence>
<evidence type="ECO:0000313" key="2">
    <source>
        <dbReference type="EMBL" id="GBM39331.1"/>
    </source>
</evidence>
<feature type="non-terminal residue" evidence="2">
    <location>
        <position position="50"/>
    </location>
</feature>
<keyword evidence="3" id="KW-1185">Reference proteome</keyword>
<protein>
    <submittedName>
        <fullName evidence="2">Uncharacterized protein</fullName>
    </submittedName>
</protein>
<comment type="caution">
    <text evidence="2">The sequence shown here is derived from an EMBL/GenBank/DDBJ whole genome shotgun (WGS) entry which is preliminary data.</text>
</comment>
<gene>
    <name evidence="2" type="ORF">AVEN_161530_1</name>
</gene>
<dbReference type="EMBL" id="BGPR01095663">
    <property type="protein sequence ID" value="GBM39331.1"/>
    <property type="molecule type" value="Genomic_DNA"/>
</dbReference>
<accession>A0A4Y2FDN6</accession>
<reference evidence="2 3" key="1">
    <citation type="journal article" date="2019" name="Sci. Rep.">
        <title>Orb-weaving spider Araneus ventricosus genome elucidates the spidroin gene catalogue.</title>
        <authorList>
            <person name="Kono N."/>
            <person name="Nakamura H."/>
            <person name="Ohtoshi R."/>
            <person name="Moran D.A.P."/>
            <person name="Shinohara A."/>
            <person name="Yoshida Y."/>
            <person name="Fujiwara M."/>
            <person name="Mori M."/>
            <person name="Tomita M."/>
            <person name="Arakawa K."/>
        </authorList>
    </citation>
    <scope>NUCLEOTIDE SEQUENCE [LARGE SCALE GENOMIC DNA]</scope>
</reference>
<feature type="region of interest" description="Disordered" evidence="1">
    <location>
        <begin position="22"/>
        <end position="50"/>
    </location>
</feature>
<sequence length="50" mass="5378">MLKNNTPLFHTAQKARVVFHNNLHSSSSDTERGGLTAAKAGLRRLASSEG</sequence>
<dbReference type="Proteomes" id="UP000499080">
    <property type="component" value="Unassembled WGS sequence"/>
</dbReference>
<organism evidence="2 3">
    <name type="scientific">Araneus ventricosus</name>
    <name type="common">Orbweaver spider</name>
    <name type="synonym">Epeira ventricosa</name>
    <dbReference type="NCBI Taxonomy" id="182803"/>
    <lineage>
        <taxon>Eukaryota</taxon>
        <taxon>Metazoa</taxon>
        <taxon>Ecdysozoa</taxon>
        <taxon>Arthropoda</taxon>
        <taxon>Chelicerata</taxon>
        <taxon>Arachnida</taxon>
        <taxon>Araneae</taxon>
        <taxon>Araneomorphae</taxon>
        <taxon>Entelegynae</taxon>
        <taxon>Araneoidea</taxon>
        <taxon>Araneidae</taxon>
        <taxon>Araneus</taxon>
    </lineage>
</organism>
<proteinExistence type="predicted"/>